<gene>
    <name evidence="1" type="ORF">BO71DRAFT_398541</name>
</gene>
<proteinExistence type="predicted"/>
<dbReference type="AlphaFoldDB" id="A0A319EUC0"/>
<accession>A0A319EUC0</accession>
<keyword evidence="2" id="KW-1185">Reference proteome</keyword>
<dbReference type="EMBL" id="KZ825864">
    <property type="protein sequence ID" value="PYH94832.1"/>
    <property type="molecule type" value="Genomic_DNA"/>
</dbReference>
<dbReference type="VEuPathDB" id="FungiDB:BO71DRAFT_398541"/>
<evidence type="ECO:0000313" key="1">
    <source>
        <dbReference type="EMBL" id="PYH94832.1"/>
    </source>
</evidence>
<dbReference type="Proteomes" id="UP000247810">
    <property type="component" value="Unassembled WGS sequence"/>
</dbReference>
<sequence length="85" mass="9244">MISMQRAGLVPALLSTTQLARIDLAGLRLETPVRSIGSRLGSLFSFPQPPFLLQKLSRSHARYGQEVLRLSAQSSQPTLNLAGAR</sequence>
<evidence type="ECO:0000313" key="2">
    <source>
        <dbReference type="Proteomes" id="UP000247810"/>
    </source>
</evidence>
<name>A0A319EUC0_9EURO</name>
<reference evidence="1 2" key="1">
    <citation type="submission" date="2018-02" db="EMBL/GenBank/DDBJ databases">
        <title>The genomes of Aspergillus section Nigri reveals drivers in fungal speciation.</title>
        <authorList>
            <consortium name="DOE Joint Genome Institute"/>
            <person name="Vesth T.C."/>
            <person name="Nybo J."/>
            <person name="Theobald S."/>
            <person name="Brandl J."/>
            <person name="Frisvad J.C."/>
            <person name="Nielsen K.F."/>
            <person name="Lyhne E.K."/>
            <person name="Kogle M.E."/>
            <person name="Kuo A."/>
            <person name="Riley R."/>
            <person name="Clum A."/>
            <person name="Nolan M."/>
            <person name="Lipzen A."/>
            <person name="Salamov A."/>
            <person name="Henrissat B."/>
            <person name="Wiebenga A."/>
            <person name="De vries R.P."/>
            <person name="Grigoriev I.V."/>
            <person name="Mortensen U.H."/>
            <person name="Andersen M.R."/>
            <person name="Baker S.E."/>
        </authorList>
    </citation>
    <scope>NUCLEOTIDE SEQUENCE [LARGE SCALE GENOMIC DNA]</scope>
    <source>
        <strain evidence="1 2">CBS 707.79</strain>
    </source>
</reference>
<protein>
    <submittedName>
        <fullName evidence="1">Uncharacterized protein</fullName>
    </submittedName>
</protein>
<organism evidence="1 2">
    <name type="scientific">Aspergillus ellipticus CBS 707.79</name>
    <dbReference type="NCBI Taxonomy" id="1448320"/>
    <lineage>
        <taxon>Eukaryota</taxon>
        <taxon>Fungi</taxon>
        <taxon>Dikarya</taxon>
        <taxon>Ascomycota</taxon>
        <taxon>Pezizomycotina</taxon>
        <taxon>Eurotiomycetes</taxon>
        <taxon>Eurotiomycetidae</taxon>
        <taxon>Eurotiales</taxon>
        <taxon>Aspergillaceae</taxon>
        <taxon>Aspergillus</taxon>
        <taxon>Aspergillus subgen. Circumdati</taxon>
    </lineage>
</organism>